<proteinExistence type="predicted"/>
<dbReference type="InterPro" id="IPR010895">
    <property type="entry name" value="CHRD"/>
</dbReference>
<dbReference type="Proteomes" id="UP000321857">
    <property type="component" value="Chromosome"/>
</dbReference>
<dbReference type="SMART" id="SM00754">
    <property type="entry name" value="CHRD"/>
    <property type="match status" value="1"/>
</dbReference>
<reference evidence="3 4" key="1">
    <citation type="submission" date="2019-07" db="EMBL/GenBank/DDBJ databases">
        <title>Sphingomonas AE3 Genome sequencing and assembly.</title>
        <authorList>
            <person name="Kim H."/>
        </authorList>
    </citation>
    <scope>NUCLEOTIDE SEQUENCE [LARGE SCALE GENOMIC DNA]</scope>
    <source>
        <strain evidence="3 4">AE3</strain>
    </source>
</reference>
<evidence type="ECO:0000313" key="3">
    <source>
        <dbReference type="EMBL" id="QDP18858.1"/>
    </source>
</evidence>
<dbReference type="PROSITE" id="PS50933">
    <property type="entry name" value="CHRD"/>
    <property type="match status" value="1"/>
</dbReference>
<protein>
    <submittedName>
        <fullName evidence="3">CHRD domain-containing protein</fullName>
    </submittedName>
</protein>
<feature type="signal peptide" evidence="1">
    <location>
        <begin position="1"/>
        <end position="20"/>
    </location>
</feature>
<feature type="domain" description="CHRD" evidence="2">
    <location>
        <begin position="26"/>
        <end position="144"/>
    </location>
</feature>
<accession>A0A516IPJ6</accession>
<sequence>MKLASIFAAGTLIAAGVAVAQPATEGGRKLNAELTGAAEVPNPGDADGSGSASVTVNPGQKRVCYELEVTGIAAATAAHIHEAPAGTAGGVVVTLEAPADGDSSGCVEVSRELALEILKRPADYYVNVHNAEFPGGALRGQLGK</sequence>
<evidence type="ECO:0000256" key="1">
    <source>
        <dbReference type="SAM" id="SignalP"/>
    </source>
</evidence>
<keyword evidence="1" id="KW-0732">Signal</keyword>
<dbReference type="AlphaFoldDB" id="A0A516IPJ6"/>
<dbReference type="Pfam" id="PF07452">
    <property type="entry name" value="CHRD"/>
    <property type="match status" value="1"/>
</dbReference>
<gene>
    <name evidence="3" type="ORF">FMM02_02105</name>
</gene>
<dbReference type="KEGG" id="sxa:FMM02_02105"/>
<evidence type="ECO:0000259" key="2">
    <source>
        <dbReference type="PROSITE" id="PS50933"/>
    </source>
</evidence>
<evidence type="ECO:0000313" key="4">
    <source>
        <dbReference type="Proteomes" id="UP000321857"/>
    </source>
</evidence>
<organism evidence="3 4">
    <name type="scientific">Sphingomonas xanthus</name>
    <dbReference type="NCBI Taxonomy" id="2594473"/>
    <lineage>
        <taxon>Bacteria</taxon>
        <taxon>Pseudomonadati</taxon>
        <taxon>Pseudomonadota</taxon>
        <taxon>Alphaproteobacteria</taxon>
        <taxon>Sphingomonadales</taxon>
        <taxon>Sphingomonadaceae</taxon>
        <taxon>Sphingomonas</taxon>
    </lineage>
</organism>
<name>A0A516IPJ6_9SPHN</name>
<keyword evidence="4" id="KW-1185">Reference proteome</keyword>
<dbReference type="EMBL" id="CP041659">
    <property type="protein sequence ID" value="QDP18858.1"/>
    <property type="molecule type" value="Genomic_DNA"/>
</dbReference>
<dbReference type="RefSeq" id="WP_147493318.1">
    <property type="nucleotide sequence ID" value="NZ_CP041659.1"/>
</dbReference>
<feature type="chain" id="PRO_5021926166" evidence="1">
    <location>
        <begin position="21"/>
        <end position="144"/>
    </location>
</feature>
<dbReference type="OrthoDB" id="571052at2"/>